<dbReference type="PANTHER" id="PTHR30137:SF8">
    <property type="entry name" value="BLR5498 PROTEIN"/>
    <property type="match status" value="1"/>
</dbReference>
<evidence type="ECO:0000259" key="3">
    <source>
        <dbReference type="Pfam" id="PF00296"/>
    </source>
</evidence>
<evidence type="ECO:0000256" key="1">
    <source>
        <dbReference type="ARBA" id="ARBA00023002"/>
    </source>
</evidence>
<comment type="caution">
    <text evidence="4">The sequence shown here is derived from an EMBL/GenBank/DDBJ whole genome shotgun (WGS) entry which is preliminary data.</text>
</comment>
<keyword evidence="1" id="KW-0560">Oxidoreductase</keyword>
<dbReference type="InterPro" id="IPR036661">
    <property type="entry name" value="Luciferase-like_sf"/>
</dbReference>
<dbReference type="Gene3D" id="3.20.20.30">
    <property type="entry name" value="Luciferase-like domain"/>
    <property type="match status" value="1"/>
</dbReference>
<evidence type="ECO:0000256" key="2">
    <source>
        <dbReference type="ARBA" id="ARBA00023033"/>
    </source>
</evidence>
<dbReference type="InterPro" id="IPR024011">
    <property type="entry name" value="Biosynth_lucif-like_mOase_dom"/>
</dbReference>
<proteinExistence type="predicted"/>
<protein>
    <submittedName>
        <fullName evidence="4">LLM class flavin-dependent oxidoreductase</fullName>
    </submittedName>
</protein>
<dbReference type="GO" id="GO:0004497">
    <property type="term" value="F:monooxygenase activity"/>
    <property type="evidence" value="ECO:0007669"/>
    <property type="project" value="UniProtKB-KW"/>
</dbReference>
<feature type="domain" description="Luciferase-like" evidence="3">
    <location>
        <begin position="25"/>
        <end position="330"/>
    </location>
</feature>
<dbReference type="Pfam" id="PF00296">
    <property type="entry name" value="Bac_luciferase"/>
    <property type="match status" value="1"/>
</dbReference>
<dbReference type="EMBL" id="PUIO01000090">
    <property type="protein sequence ID" value="PQP14301.1"/>
    <property type="molecule type" value="Genomic_DNA"/>
</dbReference>
<evidence type="ECO:0000313" key="5">
    <source>
        <dbReference type="Proteomes" id="UP000239290"/>
    </source>
</evidence>
<dbReference type="SUPFAM" id="SSF51679">
    <property type="entry name" value="Bacterial luciferase-like"/>
    <property type="match status" value="1"/>
</dbReference>
<dbReference type="GO" id="GO:0005829">
    <property type="term" value="C:cytosol"/>
    <property type="evidence" value="ECO:0007669"/>
    <property type="project" value="TreeGrafter"/>
</dbReference>
<dbReference type="InterPro" id="IPR050766">
    <property type="entry name" value="Bact_Lucif_Oxidored"/>
</dbReference>
<name>A0A2S8IHP8_RHOOP</name>
<dbReference type="InterPro" id="IPR011251">
    <property type="entry name" value="Luciferase-like_dom"/>
</dbReference>
<dbReference type="PANTHER" id="PTHR30137">
    <property type="entry name" value="LUCIFERASE-LIKE MONOOXYGENASE"/>
    <property type="match status" value="1"/>
</dbReference>
<dbReference type="GO" id="GO:0016705">
    <property type="term" value="F:oxidoreductase activity, acting on paired donors, with incorporation or reduction of molecular oxygen"/>
    <property type="evidence" value="ECO:0007669"/>
    <property type="project" value="InterPro"/>
</dbReference>
<accession>A0A2S8IHP8</accession>
<keyword evidence="2" id="KW-0503">Monooxygenase</keyword>
<reference evidence="5" key="1">
    <citation type="submission" date="2018-02" db="EMBL/GenBank/DDBJ databases">
        <title>Draft genome sequencing of Rhodococcus opacus KU647198.</title>
        <authorList>
            <person name="Zheng B.-X."/>
        </authorList>
    </citation>
    <scope>NUCLEOTIDE SEQUENCE [LARGE SCALE GENOMIC DNA]</scope>
    <source>
        <strain evidence="5">04-OD7</strain>
    </source>
</reference>
<dbReference type="AlphaFoldDB" id="A0A2S8IHP8"/>
<sequence>MASVNARPSLSVMFFSGSVPADRTDRYRLVHDAAAVADRLGYEAIWLPERHFDVFGGLFPNPSVLAAALAGTTKRCHLRAGSVVAPLHDPIRIAEEWSVVDNLSGGGRIGLSIGSGWNTNDFVLAPDRYETRVAHSRDSIDELRALWAGRRVARRNGSGRTVEVAIQPEPLSGELPLWMTASGNPDTFTAAGRLGTNLLTHLLGQDLGELACKIKLYRDARATAGHDPDSGRVTLMLHTLATADDAHAWTAARAPLRSYLRSALELELRASAGGGRVSGGRRIAVPALSEAVVEELLDERTRRFFDDASLLGAVPKCLAMLEAVAAAGVDEVACLIDFGPSRQLVLDGLNRLAPLLHPEVEGAVNVGTP</sequence>
<dbReference type="NCBIfam" id="TIGR04020">
    <property type="entry name" value="seco_metab_LLM"/>
    <property type="match status" value="1"/>
</dbReference>
<organism evidence="4 5">
    <name type="scientific">Rhodococcus opacus</name>
    <name type="common">Nocardia opaca</name>
    <dbReference type="NCBI Taxonomy" id="37919"/>
    <lineage>
        <taxon>Bacteria</taxon>
        <taxon>Bacillati</taxon>
        <taxon>Actinomycetota</taxon>
        <taxon>Actinomycetes</taxon>
        <taxon>Mycobacteriales</taxon>
        <taxon>Nocardiaceae</taxon>
        <taxon>Rhodococcus</taxon>
    </lineage>
</organism>
<gene>
    <name evidence="4" type="ORF">C5613_41095</name>
</gene>
<dbReference type="Proteomes" id="UP000239290">
    <property type="component" value="Unassembled WGS sequence"/>
</dbReference>
<evidence type="ECO:0000313" key="4">
    <source>
        <dbReference type="EMBL" id="PQP14301.1"/>
    </source>
</evidence>